<keyword evidence="5" id="KW-0539">Nucleus</keyword>
<feature type="compositionally biased region" description="Basic and acidic residues" evidence="6">
    <location>
        <begin position="11"/>
        <end position="28"/>
    </location>
</feature>
<dbReference type="GO" id="GO:0008270">
    <property type="term" value="F:zinc ion binding"/>
    <property type="evidence" value="ECO:0007669"/>
    <property type="project" value="InterPro"/>
</dbReference>
<comment type="caution">
    <text evidence="8">The sequence shown here is derived from an EMBL/GenBank/DDBJ whole genome shotgun (WGS) entry which is preliminary data.</text>
</comment>
<evidence type="ECO:0000256" key="6">
    <source>
        <dbReference type="SAM" id="MobiDB-lite"/>
    </source>
</evidence>
<dbReference type="CDD" id="cd12148">
    <property type="entry name" value="fungal_TF_MHR"/>
    <property type="match status" value="1"/>
</dbReference>
<evidence type="ECO:0000256" key="2">
    <source>
        <dbReference type="ARBA" id="ARBA00022723"/>
    </source>
</evidence>
<name>A0AAD8UMH3_GLOAC</name>
<dbReference type="InterPro" id="IPR050815">
    <property type="entry name" value="TF_fung"/>
</dbReference>
<feature type="region of interest" description="Disordered" evidence="6">
    <location>
        <begin position="1"/>
        <end position="48"/>
    </location>
</feature>
<dbReference type="PANTHER" id="PTHR47338">
    <property type="entry name" value="ZN(II)2CYS6 TRANSCRIPTION FACTOR (EUROFUNG)-RELATED"/>
    <property type="match status" value="1"/>
</dbReference>
<feature type="domain" description="Xylanolytic transcriptional activator regulatory" evidence="7">
    <location>
        <begin position="255"/>
        <end position="348"/>
    </location>
</feature>
<evidence type="ECO:0000256" key="5">
    <source>
        <dbReference type="ARBA" id="ARBA00023242"/>
    </source>
</evidence>
<evidence type="ECO:0000256" key="3">
    <source>
        <dbReference type="ARBA" id="ARBA00023015"/>
    </source>
</evidence>
<keyword evidence="9" id="KW-1185">Reference proteome</keyword>
<sequence>MPLESKTIARAGDKRRRDDEVPRDDRPHQLRRLHGSQYESDPPPSAGDFAALQARVDAIEKQFCSRRHLPSEQDEVLMLTPSDETHIIDDQDSRSSLSALSRETQSLHVHINDAFPASAFLDGDRFHTEALLEELYRPNFPIPEAILSLVNESDKIKNSCDEYFKTIHIWFRFISAKKRLEAPFAENCKPDIVALALAMRLTTSDPDDNICSYLYNQIKGLLDTLVATGVVSLPLLQAMILVTLYEYCHAVYPAAWMSIGLCTRYIELVGVSWATRETAFHGSIDTVALRKPALTGQTQWFETDEEERRRSWWAVFILDRLMSIGSKRPCAISRLQEDVKLPMHDDNWESPGYDILEDYEYDWQPVVSAEHSGFSRLCEAALLIDSALVLSRIEGTLDQVHIEDIVSHSKKILEWIDAIDQESKSVTGTDLTLRLIGPRFAARSALFLCVKKLTLRAKVTPDGKYLLKHPHGDESESNEVKKIQRCSARVIWQSSLDIRNISKALYNQLFDGNDPIGNLGIVSPFILDAVYNASSSLHRLSADGASSQSCQSDVLSLTTFLDELSMRWRSAREYRKMCEKHLGNMPGLMEKN</sequence>
<dbReference type="AlphaFoldDB" id="A0AAD8UMH3"/>
<dbReference type="Pfam" id="PF04082">
    <property type="entry name" value="Fungal_trans"/>
    <property type="match status" value="1"/>
</dbReference>
<dbReference type="GO" id="GO:0003677">
    <property type="term" value="F:DNA binding"/>
    <property type="evidence" value="ECO:0007669"/>
    <property type="project" value="InterPro"/>
</dbReference>
<protein>
    <recommendedName>
        <fullName evidence="7">Xylanolytic transcriptional activator regulatory domain-containing protein</fullName>
    </recommendedName>
</protein>
<keyword evidence="2" id="KW-0479">Metal-binding</keyword>
<dbReference type="RefSeq" id="XP_060367092.1">
    <property type="nucleotide sequence ID" value="XM_060507796.1"/>
</dbReference>
<evidence type="ECO:0000313" key="8">
    <source>
        <dbReference type="EMBL" id="KAK1727037.1"/>
    </source>
</evidence>
<keyword evidence="3" id="KW-0805">Transcription regulation</keyword>
<dbReference type="SMART" id="SM00906">
    <property type="entry name" value="Fungal_trans"/>
    <property type="match status" value="1"/>
</dbReference>
<dbReference type="GO" id="GO:0000981">
    <property type="term" value="F:DNA-binding transcription factor activity, RNA polymerase II-specific"/>
    <property type="evidence" value="ECO:0007669"/>
    <property type="project" value="InterPro"/>
</dbReference>
<reference evidence="8" key="1">
    <citation type="submission" date="2021-12" db="EMBL/GenBank/DDBJ databases">
        <title>Comparative genomics, transcriptomics and evolutionary studies reveal genomic signatures of adaptation to plant cell wall in hemibiotrophic fungi.</title>
        <authorList>
            <consortium name="DOE Joint Genome Institute"/>
            <person name="Baroncelli R."/>
            <person name="Diaz J.F."/>
            <person name="Benocci T."/>
            <person name="Peng M."/>
            <person name="Battaglia E."/>
            <person name="Haridas S."/>
            <person name="Andreopoulos W."/>
            <person name="Labutti K."/>
            <person name="Pangilinan J."/>
            <person name="Floch G.L."/>
            <person name="Makela M.R."/>
            <person name="Henrissat B."/>
            <person name="Grigoriev I.V."/>
            <person name="Crouch J.A."/>
            <person name="De Vries R.P."/>
            <person name="Sukno S.A."/>
            <person name="Thon M.R."/>
        </authorList>
    </citation>
    <scope>NUCLEOTIDE SEQUENCE</scope>
    <source>
        <strain evidence="8">CBS 112980</strain>
    </source>
</reference>
<dbReference type="GO" id="GO:0005634">
    <property type="term" value="C:nucleus"/>
    <property type="evidence" value="ECO:0007669"/>
    <property type="project" value="UniProtKB-SubCell"/>
</dbReference>
<comment type="subcellular location">
    <subcellularLocation>
        <location evidence="1">Nucleus</location>
    </subcellularLocation>
</comment>
<dbReference type="Proteomes" id="UP001244207">
    <property type="component" value="Unassembled WGS sequence"/>
</dbReference>
<evidence type="ECO:0000313" key="9">
    <source>
        <dbReference type="Proteomes" id="UP001244207"/>
    </source>
</evidence>
<dbReference type="InterPro" id="IPR007219">
    <property type="entry name" value="XnlR_reg_dom"/>
</dbReference>
<accession>A0AAD8UMH3</accession>
<dbReference type="PANTHER" id="PTHR47338:SF20">
    <property type="entry name" value="ZN(II)2CYS6 TRANSCRIPTION FACTOR (EUROFUNG)"/>
    <property type="match status" value="1"/>
</dbReference>
<proteinExistence type="predicted"/>
<evidence type="ECO:0000259" key="7">
    <source>
        <dbReference type="SMART" id="SM00906"/>
    </source>
</evidence>
<dbReference type="EMBL" id="JAHMHS010000027">
    <property type="protein sequence ID" value="KAK1727037.1"/>
    <property type="molecule type" value="Genomic_DNA"/>
</dbReference>
<evidence type="ECO:0000256" key="1">
    <source>
        <dbReference type="ARBA" id="ARBA00004123"/>
    </source>
</evidence>
<dbReference type="GO" id="GO:0006351">
    <property type="term" value="P:DNA-templated transcription"/>
    <property type="evidence" value="ECO:0007669"/>
    <property type="project" value="InterPro"/>
</dbReference>
<dbReference type="GeneID" id="85391695"/>
<gene>
    <name evidence="8" type="ORF">BDZ83DRAFT_613997</name>
</gene>
<organism evidence="8 9">
    <name type="scientific">Glomerella acutata</name>
    <name type="common">Colletotrichum acutatum</name>
    <dbReference type="NCBI Taxonomy" id="27357"/>
    <lineage>
        <taxon>Eukaryota</taxon>
        <taxon>Fungi</taxon>
        <taxon>Dikarya</taxon>
        <taxon>Ascomycota</taxon>
        <taxon>Pezizomycotina</taxon>
        <taxon>Sordariomycetes</taxon>
        <taxon>Hypocreomycetidae</taxon>
        <taxon>Glomerellales</taxon>
        <taxon>Glomerellaceae</taxon>
        <taxon>Colletotrichum</taxon>
        <taxon>Colletotrichum acutatum species complex</taxon>
    </lineage>
</organism>
<evidence type="ECO:0000256" key="4">
    <source>
        <dbReference type="ARBA" id="ARBA00023163"/>
    </source>
</evidence>
<keyword evidence="4" id="KW-0804">Transcription</keyword>